<dbReference type="EMBL" id="AF065404">
    <property type="protein sequence ID" value="AAD32412.1"/>
    <property type="molecule type" value="Genomic_DNA"/>
</dbReference>
<geneLocation type="plasmid" evidence="3 4">
    <name>pXO1</name>
</geneLocation>
<dbReference type="KEGG" id="bar:GBAA_pXO1_0167"/>
<dbReference type="HOGENOM" id="CLU_2285655_0_0_9"/>
<dbReference type="PIR" id="D59104">
    <property type="entry name" value="D59104"/>
</dbReference>
<keyword evidence="1" id="KW-0472">Membrane</keyword>
<evidence type="ECO:0000313" key="3">
    <source>
        <dbReference type="EMBL" id="AAT28908.2"/>
    </source>
</evidence>
<keyword evidence="2" id="KW-0614">Plasmid</keyword>
<dbReference type="EMBL" id="AE017336">
    <property type="protein sequence ID" value="AAT28908.2"/>
    <property type="molecule type" value="Genomic_DNA"/>
</dbReference>
<dbReference type="Proteomes" id="UP000000594">
    <property type="component" value="Plasmid pXO1"/>
</dbReference>
<gene>
    <name evidence="3" type="ordered locus">GBAA_pXO1_0167</name>
</gene>
<name>Q9X376_BACAN</name>
<sequence>MLCNITIYKTCSSIALYNSKTSDGTFLRSFSISSFFTSTLTTCSMIFFKYSSRVFFVSHLLFYFSILYAFLYHHEHRLHAQGIQRWAVIIQETLIIFAIFY</sequence>
<evidence type="ECO:0000313" key="2">
    <source>
        <dbReference type="EMBL" id="AAD32412.1"/>
    </source>
</evidence>
<feature type="transmembrane region" description="Helical" evidence="1">
    <location>
        <begin position="26"/>
        <end position="47"/>
    </location>
</feature>
<keyword evidence="1" id="KW-1133">Transmembrane helix</keyword>
<reference evidence="3 4" key="2">
    <citation type="journal article" date="2009" name="J. Bacteriol.">
        <title>The complete genome sequence of Bacillus anthracis Ames 'Ancestor'.</title>
        <authorList>
            <person name="Ravel J."/>
            <person name="Jiang L."/>
            <person name="Stanley S.T."/>
            <person name="Wilson M.R."/>
            <person name="Decker R.S."/>
            <person name="Read T.D."/>
            <person name="Worsham P."/>
            <person name="Keim P.S."/>
            <person name="Salzberg S.L."/>
            <person name="Fraser-Liggett C.M."/>
            <person name="Rasko D.A."/>
        </authorList>
    </citation>
    <scope>NUCLEOTIDE SEQUENCE [LARGE SCALE GENOMIC DNA]</scope>
    <source>
        <strain evidence="3">Ames Ancestor</strain>
        <strain evidence="4">Ames ancestor</strain>
        <plasmid evidence="4">pXO1</plasmid>
    </source>
</reference>
<keyword evidence="4" id="KW-1185">Reference proteome</keyword>
<feature type="transmembrane region" description="Helical" evidence="1">
    <location>
        <begin position="83"/>
        <end position="100"/>
    </location>
</feature>
<feature type="transmembrane region" description="Helical" evidence="1">
    <location>
        <begin position="54"/>
        <end position="71"/>
    </location>
</feature>
<dbReference type="AlphaFoldDB" id="Q9X376"/>
<keyword evidence="1" id="KW-0812">Transmembrane</keyword>
<evidence type="ECO:0000256" key="1">
    <source>
        <dbReference type="SAM" id="Phobius"/>
    </source>
</evidence>
<evidence type="ECO:0000313" key="4">
    <source>
        <dbReference type="Proteomes" id="UP000000594"/>
    </source>
</evidence>
<accession>Q9X376</accession>
<reference evidence="2" key="1">
    <citation type="journal article" date="1999" name="J. Bacteriol.">
        <title>Sequence and organization of pXO1, the large Bacillus anthracis plasmid harboring the anthrax toxin genes.</title>
        <authorList>
            <person name="Okinaka R.T."/>
            <person name="Cloud K."/>
            <person name="Hampton O."/>
            <person name="Hoffmaster A.R."/>
            <person name="Hill K.K."/>
            <person name="Keim P."/>
            <person name="Koehler T.M."/>
            <person name="Lamke G."/>
            <person name="Kumano S."/>
            <person name="Mahillon J."/>
            <person name="Manter D."/>
            <person name="Martinez Y."/>
            <person name="Ricke D."/>
            <person name="Svensson R."/>
            <person name="Jackson P.J."/>
        </authorList>
    </citation>
    <scope>NUCLEOTIDE SEQUENCE</scope>
    <source>
        <strain evidence="2">Sterne</strain>
        <plasmid evidence="2">pX01</plasmid>
    </source>
</reference>
<organism evidence="2">
    <name type="scientific">Bacillus anthracis</name>
    <name type="common">anthrax bacterium</name>
    <dbReference type="NCBI Taxonomy" id="1392"/>
    <lineage>
        <taxon>Bacteria</taxon>
        <taxon>Bacillati</taxon>
        <taxon>Bacillota</taxon>
        <taxon>Bacilli</taxon>
        <taxon>Bacillales</taxon>
        <taxon>Bacillaceae</taxon>
        <taxon>Bacillus</taxon>
        <taxon>Bacillus cereus group</taxon>
    </lineage>
</organism>
<geneLocation type="plasmid" evidence="2">
    <name>pX01</name>
</geneLocation>
<proteinExistence type="predicted"/>
<protein>
    <submittedName>
        <fullName evidence="2">PXO1-108</fullName>
    </submittedName>
</protein>